<dbReference type="InterPro" id="IPR008962">
    <property type="entry name" value="PapD-like_sf"/>
</dbReference>
<feature type="domain" description="Pili assembly chaperone C-terminal" evidence="9">
    <location>
        <begin position="161"/>
        <end position="214"/>
    </location>
</feature>
<comment type="caution">
    <text evidence="10">The sequence shown here is derived from an EMBL/GenBank/DDBJ whole genome shotgun (WGS) entry which is preliminary data.</text>
</comment>
<dbReference type="Pfam" id="PF02753">
    <property type="entry name" value="PapD_C"/>
    <property type="match status" value="1"/>
</dbReference>
<evidence type="ECO:0000256" key="1">
    <source>
        <dbReference type="ARBA" id="ARBA00004418"/>
    </source>
</evidence>
<reference evidence="10" key="1">
    <citation type="journal article" date="2018" name="Genome Biol.">
        <title>SKESA: strategic k-mer extension for scrupulous assemblies.</title>
        <authorList>
            <person name="Souvorov A."/>
            <person name="Agarwala R."/>
            <person name="Lipman D.J."/>
        </authorList>
    </citation>
    <scope>NUCLEOTIDE SEQUENCE</scope>
    <source>
        <strain evidence="10">CAV1698</strain>
    </source>
</reference>
<sequence length="222" mass="24530">MKLLRSLLLIICCVHPVWAGITLNATRVIYNEKAKDASITINASGENRPYLVQSWLENSERNNEPAPFVITPPLFKLMANTTWQIRITKISESLPRDRESLFWLSIKAIPASDSTERNRMLIATKSVLKLIWRPETLDAAGASDAVKQVTATSNGQILTLHNPTPYVINIGAMRVNGKSVDSPGYIAPFSSHTIRHTQSQGHIELQAINDYGGLTAVATLDL</sequence>
<dbReference type="InterPro" id="IPR050643">
    <property type="entry name" value="Periplasmic_pilus_chap"/>
</dbReference>
<evidence type="ECO:0000259" key="8">
    <source>
        <dbReference type="Pfam" id="PF00345"/>
    </source>
</evidence>
<dbReference type="Pfam" id="PF00345">
    <property type="entry name" value="PapD_N"/>
    <property type="match status" value="1"/>
</dbReference>
<keyword evidence="3 7" id="KW-0732">Signal</keyword>
<feature type="chain" id="PRO_5039613907" evidence="7">
    <location>
        <begin position="20"/>
        <end position="222"/>
    </location>
</feature>
<dbReference type="PRINTS" id="PR00969">
    <property type="entry name" value="CHAPERONPILI"/>
</dbReference>
<dbReference type="InterPro" id="IPR001829">
    <property type="entry name" value="Pili_assmbl_chaperone_bac"/>
</dbReference>
<dbReference type="InterPro" id="IPR018046">
    <property type="entry name" value="Pili_assmbl_chaperone_CS"/>
</dbReference>
<dbReference type="Proteomes" id="UP000862426">
    <property type="component" value="Unassembled WGS sequence"/>
</dbReference>
<dbReference type="PANTHER" id="PTHR30251:SF0">
    <property type="entry name" value="FIMBRIAL CHAPERONE PROTEIN ELFD-RELATED"/>
    <property type="match status" value="1"/>
</dbReference>
<dbReference type="InterPro" id="IPR036316">
    <property type="entry name" value="Pili_assmbl_chap_C_dom_sf"/>
</dbReference>
<evidence type="ECO:0000313" key="10">
    <source>
        <dbReference type="EMBL" id="HCD1255876.1"/>
    </source>
</evidence>
<gene>
    <name evidence="10" type="ORF">JD854_RS12545</name>
</gene>
<evidence type="ECO:0000259" key="9">
    <source>
        <dbReference type="Pfam" id="PF02753"/>
    </source>
</evidence>
<dbReference type="SUPFAM" id="SSF49584">
    <property type="entry name" value="Periplasmic chaperone C-domain"/>
    <property type="match status" value="1"/>
</dbReference>
<feature type="domain" description="Pili assembly chaperone N-terminal" evidence="8">
    <location>
        <begin position="20"/>
        <end position="137"/>
    </location>
</feature>
<dbReference type="PANTHER" id="PTHR30251">
    <property type="entry name" value="PILUS ASSEMBLY CHAPERONE"/>
    <property type="match status" value="1"/>
</dbReference>
<evidence type="ECO:0000313" key="11">
    <source>
        <dbReference type="Proteomes" id="UP000862426"/>
    </source>
</evidence>
<accession>A0A9C7V2W6</accession>
<name>A0A9C7V2W6_CITAM</name>
<comment type="subcellular location">
    <subcellularLocation>
        <location evidence="1 6">Periplasm</location>
    </subcellularLocation>
</comment>
<dbReference type="GO" id="GO:0071555">
    <property type="term" value="P:cell wall organization"/>
    <property type="evidence" value="ECO:0007669"/>
    <property type="project" value="InterPro"/>
</dbReference>
<organism evidence="10 11">
    <name type="scientific">Citrobacter amalonaticus</name>
    <dbReference type="NCBI Taxonomy" id="35703"/>
    <lineage>
        <taxon>Bacteria</taxon>
        <taxon>Pseudomonadati</taxon>
        <taxon>Pseudomonadota</taxon>
        <taxon>Gammaproteobacteria</taxon>
        <taxon>Enterobacterales</taxon>
        <taxon>Enterobacteriaceae</taxon>
        <taxon>Citrobacter</taxon>
    </lineage>
</organism>
<dbReference type="InterPro" id="IPR016148">
    <property type="entry name" value="Pili_assmbl_chaperone_C"/>
</dbReference>
<dbReference type="Gene3D" id="2.60.40.10">
    <property type="entry name" value="Immunoglobulins"/>
    <property type="match status" value="2"/>
</dbReference>
<dbReference type="InterPro" id="IPR013783">
    <property type="entry name" value="Ig-like_fold"/>
</dbReference>
<reference evidence="10" key="2">
    <citation type="submission" date="2022-05" db="EMBL/GenBank/DDBJ databases">
        <authorList>
            <consortium name="NCBI Pathogen Detection Project"/>
        </authorList>
    </citation>
    <scope>NUCLEOTIDE SEQUENCE</scope>
    <source>
        <strain evidence="10">CAV1698</strain>
    </source>
</reference>
<keyword evidence="4" id="KW-0574">Periplasm</keyword>
<evidence type="ECO:0000256" key="5">
    <source>
        <dbReference type="ARBA" id="ARBA00023186"/>
    </source>
</evidence>
<dbReference type="EMBL" id="DACYAJ020000014">
    <property type="protein sequence ID" value="HCD1255876.1"/>
    <property type="molecule type" value="Genomic_DNA"/>
</dbReference>
<dbReference type="PROSITE" id="PS00635">
    <property type="entry name" value="PILI_CHAPERONE"/>
    <property type="match status" value="1"/>
</dbReference>
<dbReference type="GO" id="GO:0030288">
    <property type="term" value="C:outer membrane-bounded periplasmic space"/>
    <property type="evidence" value="ECO:0007669"/>
    <property type="project" value="InterPro"/>
</dbReference>
<evidence type="ECO:0000256" key="7">
    <source>
        <dbReference type="SAM" id="SignalP"/>
    </source>
</evidence>
<evidence type="ECO:0000256" key="2">
    <source>
        <dbReference type="ARBA" id="ARBA00007399"/>
    </source>
</evidence>
<proteinExistence type="inferred from homology"/>
<comment type="similarity">
    <text evidence="2 6">Belongs to the periplasmic pilus chaperone family.</text>
</comment>
<feature type="signal peptide" evidence="7">
    <location>
        <begin position="1"/>
        <end position="19"/>
    </location>
</feature>
<dbReference type="AlphaFoldDB" id="A0A9C7V2W6"/>
<evidence type="ECO:0000256" key="3">
    <source>
        <dbReference type="ARBA" id="ARBA00022729"/>
    </source>
</evidence>
<keyword evidence="5 6" id="KW-0143">Chaperone</keyword>
<protein>
    <submittedName>
        <fullName evidence="10">Molecular chaperone</fullName>
    </submittedName>
</protein>
<dbReference type="SUPFAM" id="SSF49354">
    <property type="entry name" value="PapD-like"/>
    <property type="match status" value="1"/>
</dbReference>
<evidence type="ECO:0000256" key="4">
    <source>
        <dbReference type="ARBA" id="ARBA00022764"/>
    </source>
</evidence>
<evidence type="ECO:0000256" key="6">
    <source>
        <dbReference type="RuleBase" id="RU003918"/>
    </source>
</evidence>
<dbReference type="InterPro" id="IPR016147">
    <property type="entry name" value="Pili_assmbl_chaperone_N"/>
</dbReference>